<dbReference type="Proteomes" id="UP001164746">
    <property type="component" value="Chromosome 15"/>
</dbReference>
<organism evidence="1 2">
    <name type="scientific">Mya arenaria</name>
    <name type="common">Soft-shell clam</name>
    <dbReference type="NCBI Taxonomy" id="6604"/>
    <lineage>
        <taxon>Eukaryota</taxon>
        <taxon>Metazoa</taxon>
        <taxon>Spiralia</taxon>
        <taxon>Lophotrochozoa</taxon>
        <taxon>Mollusca</taxon>
        <taxon>Bivalvia</taxon>
        <taxon>Autobranchia</taxon>
        <taxon>Heteroconchia</taxon>
        <taxon>Euheterodonta</taxon>
        <taxon>Imparidentia</taxon>
        <taxon>Neoheterodontei</taxon>
        <taxon>Myida</taxon>
        <taxon>Myoidea</taxon>
        <taxon>Myidae</taxon>
        <taxon>Mya</taxon>
    </lineage>
</organism>
<accession>A0ABY7G2T1</accession>
<keyword evidence="2" id="KW-1185">Reference proteome</keyword>
<protein>
    <submittedName>
        <fullName evidence="1">Uncharacterized protein</fullName>
    </submittedName>
</protein>
<gene>
    <name evidence="1" type="ORF">MAR_013418</name>
</gene>
<reference evidence="1" key="1">
    <citation type="submission" date="2022-11" db="EMBL/GenBank/DDBJ databases">
        <title>Centuries of genome instability and evolution in soft-shell clam transmissible cancer (bioRxiv).</title>
        <authorList>
            <person name="Hart S.F.M."/>
            <person name="Yonemitsu M.A."/>
            <person name="Giersch R.M."/>
            <person name="Beal B.F."/>
            <person name="Arriagada G."/>
            <person name="Davis B.W."/>
            <person name="Ostrander E.A."/>
            <person name="Goff S.P."/>
            <person name="Metzger M.J."/>
        </authorList>
    </citation>
    <scope>NUCLEOTIDE SEQUENCE</scope>
    <source>
        <strain evidence="1">MELC-2E11</strain>
        <tissue evidence="1">Siphon/mantle</tissue>
    </source>
</reference>
<dbReference type="EMBL" id="CP111026">
    <property type="protein sequence ID" value="WAR27714.1"/>
    <property type="molecule type" value="Genomic_DNA"/>
</dbReference>
<name>A0ABY7G2T1_MYAAR</name>
<evidence type="ECO:0000313" key="2">
    <source>
        <dbReference type="Proteomes" id="UP001164746"/>
    </source>
</evidence>
<sequence length="483" mass="54795">MYYSENNCCSKLRLIGERCLQTDRRTRKGANKSPEPCAIRPTVYIVNKFNVKRQGNVEGLALLIKDEEYLQAPGEGVVKPSSEAHTFRSPLGLPPSSSIDGVTVSMEDQQRQERGIGAIAGIVFQVGGKIISAAGFANKLYSLINGDDSGPEFDKDALVDAVDERVRVAIENLYSKLHLRDQLAEVDEVKYDIWSVLTDLEFYFRSNDNEKVQYLDEFLLQSPEMISNLRSLPERLHQSLAGATNPILGAISTETRCNMTALDTFEQFFWELLKNGILAEMTYKKLKYNVSLELETEYWDTQLVRVHSSFRQQEESCLSQFKTLALEDLTDSHDMETLFTSNSERYRWFHSDVFFLRRADERLYTEGSDENLLHVQNQGTRKYVFFVDKMRSNASIKCITVVSNADLDDPSITISPDSPANPPIVIIDIQNNHLYTVLMYSSDTTCRSSEEVKSPPIAAAPKHLSGNLAWWVTITITMFKLNL</sequence>
<proteinExistence type="predicted"/>
<evidence type="ECO:0000313" key="1">
    <source>
        <dbReference type="EMBL" id="WAR27714.1"/>
    </source>
</evidence>